<dbReference type="OrthoDB" id="9759099at2"/>
<keyword evidence="4" id="KW-0408">Iron</keyword>
<organism evidence="6 7">
    <name type="scientific">Heliomicrobium undosum</name>
    <dbReference type="NCBI Taxonomy" id="121734"/>
    <lineage>
        <taxon>Bacteria</taxon>
        <taxon>Bacillati</taxon>
        <taxon>Bacillota</taxon>
        <taxon>Clostridia</taxon>
        <taxon>Eubacteriales</taxon>
        <taxon>Heliobacteriaceae</taxon>
        <taxon>Heliomicrobium</taxon>
    </lineage>
</organism>
<dbReference type="EC" id="1.17.1.4" evidence="6"/>
<evidence type="ECO:0000256" key="4">
    <source>
        <dbReference type="ARBA" id="ARBA00023004"/>
    </source>
</evidence>
<dbReference type="SUPFAM" id="SSF56003">
    <property type="entry name" value="Molybdenum cofactor-binding domain"/>
    <property type="match status" value="1"/>
</dbReference>
<protein>
    <submittedName>
        <fullName evidence="6">Selenium-dependent xanthine dehydrogenase</fullName>
        <ecNumber evidence="6">1.17.1.4</ecNumber>
    </submittedName>
</protein>
<dbReference type="InterPro" id="IPR017697">
    <property type="entry name" value="Xdh"/>
</dbReference>
<keyword evidence="7" id="KW-1185">Reference proteome</keyword>
<dbReference type="Gene3D" id="3.30.365.10">
    <property type="entry name" value="Aldehyde oxidase/xanthine dehydrogenase, molybdopterin binding domain"/>
    <property type="match status" value="4"/>
</dbReference>
<dbReference type="GO" id="GO:0005506">
    <property type="term" value="F:iron ion binding"/>
    <property type="evidence" value="ECO:0007669"/>
    <property type="project" value="InterPro"/>
</dbReference>
<dbReference type="InterPro" id="IPR016208">
    <property type="entry name" value="Ald_Oxase/xanthine_DH-like"/>
</dbReference>
<dbReference type="SUPFAM" id="SSF54665">
    <property type="entry name" value="CO dehydrogenase molybdoprotein N-domain-like"/>
    <property type="match status" value="1"/>
</dbReference>
<dbReference type="InterPro" id="IPR001041">
    <property type="entry name" value="2Fe-2S_ferredoxin-type"/>
</dbReference>
<dbReference type="Gene3D" id="1.10.150.120">
    <property type="entry name" value="[2Fe-2S]-binding domain"/>
    <property type="match status" value="1"/>
</dbReference>
<name>A0A845L1F7_9FIRM</name>
<comment type="similarity">
    <text evidence="1">Belongs to the xanthine dehydrogenase family.</text>
</comment>
<dbReference type="InterPro" id="IPR008274">
    <property type="entry name" value="AldOxase/xan_DH_MoCoBD1"/>
</dbReference>
<reference evidence="6 7" key="1">
    <citation type="submission" date="2020-01" db="EMBL/GenBank/DDBJ databases">
        <title>Whole-genome sequence of Heliobacterium undosum DSM 13378.</title>
        <authorList>
            <person name="Kyndt J.A."/>
            <person name="Meyer T.E."/>
        </authorList>
    </citation>
    <scope>NUCLEOTIDE SEQUENCE [LARGE SCALE GENOMIC DNA]</scope>
    <source>
        <strain evidence="6 7">DSM 13378</strain>
    </source>
</reference>
<dbReference type="Gene3D" id="3.90.1170.50">
    <property type="entry name" value="Aldehyde oxidase/xanthine dehydrogenase, a/b hammerhead"/>
    <property type="match status" value="1"/>
</dbReference>
<dbReference type="SUPFAM" id="SSF54292">
    <property type="entry name" value="2Fe-2S ferredoxin-like"/>
    <property type="match status" value="1"/>
</dbReference>
<dbReference type="PANTHER" id="PTHR11908:SF157">
    <property type="entry name" value="XANTHINE DEHYDROGENASE SUBUNIT D-RELATED"/>
    <property type="match status" value="1"/>
</dbReference>
<dbReference type="GO" id="GO:0051537">
    <property type="term" value="F:2 iron, 2 sulfur cluster binding"/>
    <property type="evidence" value="ECO:0007669"/>
    <property type="project" value="InterPro"/>
</dbReference>
<dbReference type="Pfam" id="PF01799">
    <property type="entry name" value="Fer2_2"/>
    <property type="match status" value="1"/>
</dbReference>
<dbReference type="PANTHER" id="PTHR11908">
    <property type="entry name" value="XANTHINE DEHYDROGENASE"/>
    <property type="match status" value="1"/>
</dbReference>
<dbReference type="Gene3D" id="3.10.20.30">
    <property type="match status" value="1"/>
</dbReference>
<evidence type="ECO:0000256" key="1">
    <source>
        <dbReference type="ARBA" id="ARBA00006849"/>
    </source>
</evidence>
<dbReference type="Proteomes" id="UP000463470">
    <property type="component" value="Unassembled WGS sequence"/>
</dbReference>
<dbReference type="CDD" id="cd00207">
    <property type="entry name" value="fer2"/>
    <property type="match status" value="1"/>
</dbReference>
<dbReference type="InterPro" id="IPR036884">
    <property type="entry name" value="2Fe-2S-bd_dom_sf"/>
</dbReference>
<dbReference type="AlphaFoldDB" id="A0A845L1F7"/>
<dbReference type="InterPro" id="IPR000674">
    <property type="entry name" value="Ald_Oxase/Xan_DH_a/b"/>
</dbReference>
<dbReference type="GO" id="GO:0004854">
    <property type="term" value="F:xanthine dehydrogenase activity"/>
    <property type="evidence" value="ECO:0007669"/>
    <property type="project" value="UniProtKB-EC"/>
</dbReference>
<dbReference type="Pfam" id="PF01315">
    <property type="entry name" value="Ald_Xan_dh_C"/>
    <property type="match status" value="1"/>
</dbReference>
<dbReference type="SUPFAM" id="SSF47741">
    <property type="entry name" value="CO dehydrogenase ISP C-domain like"/>
    <property type="match status" value="1"/>
</dbReference>
<comment type="caution">
    <text evidence="6">The sequence shown here is derived from an EMBL/GenBank/DDBJ whole genome shotgun (WGS) entry which is preliminary data.</text>
</comment>
<dbReference type="InterPro" id="IPR006058">
    <property type="entry name" value="2Fe2S_fd_BS"/>
</dbReference>
<dbReference type="PROSITE" id="PS51085">
    <property type="entry name" value="2FE2S_FER_2"/>
    <property type="match status" value="1"/>
</dbReference>
<evidence type="ECO:0000256" key="3">
    <source>
        <dbReference type="ARBA" id="ARBA00023002"/>
    </source>
</evidence>
<feature type="domain" description="2Fe-2S ferredoxin-type" evidence="5">
    <location>
        <begin position="2"/>
        <end position="75"/>
    </location>
</feature>
<dbReference type="Pfam" id="PF02738">
    <property type="entry name" value="MoCoBD_1"/>
    <property type="match status" value="1"/>
</dbReference>
<proteinExistence type="inferred from homology"/>
<dbReference type="NCBIfam" id="TIGR03311">
    <property type="entry name" value="Se_dep_XDH"/>
    <property type="match status" value="1"/>
</dbReference>
<dbReference type="Pfam" id="PF20256">
    <property type="entry name" value="MoCoBD_2"/>
    <property type="match status" value="1"/>
</dbReference>
<dbReference type="InterPro" id="IPR037165">
    <property type="entry name" value="AldOxase/xan_DH_Mopterin-bd_sf"/>
</dbReference>
<dbReference type="InterPro" id="IPR012675">
    <property type="entry name" value="Beta-grasp_dom_sf"/>
</dbReference>
<dbReference type="RefSeq" id="WP_161258585.1">
    <property type="nucleotide sequence ID" value="NZ_WXEY01000009.1"/>
</dbReference>
<evidence type="ECO:0000256" key="2">
    <source>
        <dbReference type="ARBA" id="ARBA00022723"/>
    </source>
</evidence>
<dbReference type="SMART" id="SM01008">
    <property type="entry name" value="Ald_Xan_dh_C"/>
    <property type="match status" value="1"/>
</dbReference>
<evidence type="ECO:0000313" key="7">
    <source>
        <dbReference type="Proteomes" id="UP000463470"/>
    </source>
</evidence>
<dbReference type="InterPro" id="IPR036856">
    <property type="entry name" value="Ald_Oxase/Xan_DH_a/b_sf"/>
</dbReference>
<dbReference type="InterPro" id="IPR002888">
    <property type="entry name" value="2Fe-2S-bd"/>
</dbReference>
<dbReference type="EMBL" id="WXEY01000009">
    <property type="protein sequence ID" value="MZP30053.1"/>
    <property type="molecule type" value="Genomic_DNA"/>
</dbReference>
<keyword evidence="3 6" id="KW-0560">Oxidoreductase</keyword>
<evidence type="ECO:0000259" key="5">
    <source>
        <dbReference type="PROSITE" id="PS51085"/>
    </source>
</evidence>
<keyword evidence="2" id="KW-0479">Metal-binding</keyword>
<dbReference type="InterPro" id="IPR046867">
    <property type="entry name" value="AldOxase/xan_DH_MoCoBD2"/>
</dbReference>
<dbReference type="Pfam" id="PF00111">
    <property type="entry name" value="Fer2"/>
    <property type="match status" value="1"/>
</dbReference>
<sequence length="868" mass="92204">MHKLKVNGVIHHVEGGESNLLDFLRDELQITSMKNGCGEGACGACMVLVDGKAMRACLFTIAKVDSKSIVTVEGLSYREKEAYAWAFAEAGAVQCGFCIPGMVISTKALLDKNPQPSKREIKEAIRGNICRCTGYVKIEKAIALAAAVLRGDLNIPMTDNRLGVGISVHRVDAREKTLGTGEYVDDMQVEGMLYGAVLRPKAARLLIKKIDISAAKALPGVEAVLTAKDIPGQRHWGFIAKDWPALVAEGEETRYIGDALAIVAARTRRIAREAVKAICVEYEELEPIVTTGAALSEGAPSLHPKGNLLSKTHVRRGNPESALARSAHVVTHRYTTPATEHAFLEPESALAVPGADGELTVYVGTQSVYKDQQGIMTILGLPAEKVRVIAKLIGGGFGGKEDLSVQHHAALLAYATKKPVKLTLTRQESIHVHPKRHAMELEITTGCDAEGNLTAIVARIVADTGAYASLGPAVLERACTHVAGPYHVPNADITGLCVYTNNPPAGAFRGFGVPQAAFACEGNMDLLTEKAGISPWEFRFRNALTPGMVNATGQIADEGTAIKETLLAVRDAYESHPYAGIACAMKNTGIGVGLPDIGRVKLRVKDGVVRILTSAACIGQGMATIVSQIVAEVTGLPIERLTVALPETGVTPDAGTTTASRQTLFTGEAARQAALALLEALNETERDGALESSEALGAIEALEALEGREFSGEYHGITDPLNSPKANPVNHVAYSYATHVVLLDEQGRVSKVVAAHDVGRAINPKAIEGQIEGAVAMGLGFALREKFPLKGGVPQVKFGTLGLFRSTDMPEIETIIVEKNPSPLAFGAKGVGEIATIPVAPAVASAYYRFDRQKRFDLPLKGTPYDKG</sequence>
<evidence type="ECO:0000313" key="6">
    <source>
        <dbReference type="EMBL" id="MZP30053.1"/>
    </source>
</evidence>
<dbReference type="PROSITE" id="PS00197">
    <property type="entry name" value="2FE2S_FER_1"/>
    <property type="match status" value="1"/>
</dbReference>
<accession>A0A845L1F7</accession>
<gene>
    <name evidence="6" type="primary">xdh</name>
    <name evidence="6" type="ORF">GTO91_10080</name>
</gene>
<dbReference type="InterPro" id="IPR036010">
    <property type="entry name" value="2Fe-2S_ferredoxin-like_sf"/>
</dbReference>